<proteinExistence type="predicted"/>
<name>A0ABD3R6G5_9STRA</name>
<feature type="region of interest" description="Disordered" evidence="1">
    <location>
        <begin position="84"/>
        <end position="104"/>
    </location>
</feature>
<organism evidence="2 3">
    <name type="scientific">Cyclostephanos tholiformis</name>
    <dbReference type="NCBI Taxonomy" id="382380"/>
    <lineage>
        <taxon>Eukaryota</taxon>
        <taxon>Sar</taxon>
        <taxon>Stramenopiles</taxon>
        <taxon>Ochrophyta</taxon>
        <taxon>Bacillariophyta</taxon>
        <taxon>Coscinodiscophyceae</taxon>
        <taxon>Thalassiosirophycidae</taxon>
        <taxon>Stephanodiscales</taxon>
        <taxon>Stephanodiscaceae</taxon>
        <taxon>Cyclostephanos</taxon>
    </lineage>
</organism>
<comment type="caution">
    <text evidence="2">The sequence shown here is derived from an EMBL/GenBank/DDBJ whole genome shotgun (WGS) entry which is preliminary data.</text>
</comment>
<dbReference type="AlphaFoldDB" id="A0ABD3R6G5"/>
<reference evidence="2 3" key="1">
    <citation type="submission" date="2024-10" db="EMBL/GenBank/DDBJ databases">
        <title>Updated reference genomes for cyclostephanoid diatoms.</title>
        <authorList>
            <person name="Roberts W.R."/>
            <person name="Alverson A.J."/>
        </authorList>
    </citation>
    <scope>NUCLEOTIDE SEQUENCE [LARGE SCALE GENOMIC DNA]</scope>
    <source>
        <strain evidence="2 3">AJA228-03</strain>
    </source>
</reference>
<sequence>MPMSLSSLYQRRALRQKASGIGGEAMYYEEEEEIMLSTSKAEKMDTVVTDESYGNNDESSTEDQIILSTPEAEKMHTVVVADESYRINDESSNKSGEGGEANEDQIILSTYETEKMHTLVPNSAKSSYLRMGLLVMSLCFILID</sequence>
<gene>
    <name evidence="2" type="ORF">ACHAXA_003851</name>
</gene>
<accession>A0ABD3R6G5</accession>
<evidence type="ECO:0000313" key="3">
    <source>
        <dbReference type="Proteomes" id="UP001530377"/>
    </source>
</evidence>
<evidence type="ECO:0000313" key="2">
    <source>
        <dbReference type="EMBL" id="KAL3808363.1"/>
    </source>
</evidence>
<protein>
    <submittedName>
        <fullName evidence="2">Uncharacterized protein</fullName>
    </submittedName>
</protein>
<keyword evidence="3" id="KW-1185">Reference proteome</keyword>
<evidence type="ECO:0000256" key="1">
    <source>
        <dbReference type="SAM" id="MobiDB-lite"/>
    </source>
</evidence>
<dbReference type="Proteomes" id="UP001530377">
    <property type="component" value="Unassembled WGS sequence"/>
</dbReference>
<dbReference type="EMBL" id="JALLPB020000518">
    <property type="protein sequence ID" value="KAL3808363.1"/>
    <property type="molecule type" value="Genomic_DNA"/>
</dbReference>